<keyword evidence="2" id="KW-1133">Transmembrane helix</keyword>
<dbReference type="EMBL" id="FO117623">
    <property type="protein sequence ID" value="CCG04996.1"/>
    <property type="molecule type" value="Genomic_DNA"/>
</dbReference>
<reference evidence="5" key="2">
    <citation type="submission" date="2012-02" db="EMBL/GenBank/DDBJ databases">
        <title>Complete genome sequence of Blastococcus saxobsidens strain DD2.</title>
        <authorList>
            <person name="Genoscope."/>
        </authorList>
    </citation>
    <scope>NUCLEOTIDE SEQUENCE [LARGE SCALE GENOMIC DNA]</scope>
    <source>
        <strain evidence="5">DD2</strain>
    </source>
</reference>
<evidence type="ECO:0000256" key="1">
    <source>
        <dbReference type="SAM" id="MobiDB-lite"/>
    </source>
</evidence>
<evidence type="ECO:0000313" key="5">
    <source>
        <dbReference type="Proteomes" id="UP000007517"/>
    </source>
</evidence>
<dbReference type="InterPro" id="IPR050879">
    <property type="entry name" value="Acyltransferase_3"/>
</dbReference>
<keyword evidence="4" id="KW-0012">Acyltransferase</keyword>
<evidence type="ECO:0000256" key="2">
    <source>
        <dbReference type="SAM" id="Phobius"/>
    </source>
</evidence>
<keyword evidence="2" id="KW-0472">Membrane</keyword>
<dbReference type="STRING" id="1146883.BLASA_4170"/>
<protein>
    <submittedName>
        <fullName evidence="4">Putative Acyltransferase</fullName>
    </submittedName>
</protein>
<feature type="region of interest" description="Disordered" evidence="1">
    <location>
        <begin position="1"/>
        <end position="20"/>
    </location>
</feature>
<feature type="region of interest" description="Disordered" evidence="1">
    <location>
        <begin position="360"/>
        <end position="379"/>
    </location>
</feature>
<keyword evidence="4" id="KW-0808">Transferase</keyword>
<feature type="transmembrane region" description="Helical" evidence="2">
    <location>
        <begin position="56"/>
        <end position="75"/>
    </location>
</feature>
<feature type="transmembrane region" description="Helical" evidence="2">
    <location>
        <begin position="31"/>
        <end position="50"/>
    </location>
</feature>
<feature type="transmembrane region" description="Helical" evidence="2">
    <location>
        <begin position="150"/>
        <end position="170"/>
    </location>
</feature>
<feature type="transmembrane region" description="Helical" evidence="2">
    <location>
        <begin position="177"/>
        <end position="198"/>
    </location>
</feature>
<feature type="domain" description="Acyltransferase 3" evidence="3">
    <location>
        <begin position="27"/>
        <end position="321"/>
    </location>
</feature>
<feature type="transmembrane region" description="Helical" evidence="2">
    <location>
        <begin position="292"/>
        <end position="311"/>
    </location>
</feature>
<accession>H6RL29</accession>
<dbReference type="GO" id="GO:0009103">
    <property type="term" value="P:lipopolysaccharide biosynthetic process"/>
    <property type="evidence" value="ECO:0007669"/>
    <property type="project" value="TreeGrafter"/>
</dbReference>
<name>H6RL29_BLASD</name>
<feature type="transmembrane region" description="Helical" evidence="2">
    <location>
        <begin position="323"/>
        <end position="340"/>
    </location>
</feature>
<reference evidence="4 5" key="1">
    <citation type="journal article" date="2012" name="J. Bacteriol.">
        <title>Genome Sequence of Blastococcus saxobsidens DD2, a Stone-Inhabiting Bacterium.</title>
        <authorList>
            <person name="Chouaia B."/>
            <person name="Crotti E."/>
            <person name="Brusetti L."/>
            <person name="Daffonchio D."/>
            <person name="Essoussi I."/>
            <person name="Nouioui I."/>
            <person name="Sbissi I."/>
            <person name="Ghodhbane-Gtari F."/>
            <person name="Gtari M."/>
            <person name="Vacherie B."/>
            <person name="Barbe V."/>
            <person name="Medigue C."/>
            <person name="Gury J."/>
            <person name="Pujic P."/>
            <person name="Normand P."/>
        </authorList>
    </citation>
    <scope>NUCLEOTIDE SEQUENCE [LARGE SCALE GENOMIC DNA]</scope>
    <source>
        <strain evidence="4 5">DD2</strain>
    </source>
</reference>
<keyword evidence="2" id="KW-0812">Transmembrane</keyword>
<dbReference type="HOGENOM" id="CLU_005679_1_2_11"/>
<feature type="transmembrane region" description="Helical" evidence="2">
    <location>
        <begin position="210"/>
        <end position="227"/>
    </location>
</feature>
<dbReference type="GO" id="GO:0016747">
    <property type="term" value="F:acyltransferase activity, transferring groups other than amino-acyl groups"/>
    <property type="evidence" value="ECO:0007669"/>
    <property type="project" value="InterPro"/>
</dbReference>
<keyword evidence="5" id="KW-1185">Reference proteome</keyword>
<dbReference type="KEGG" id="bsd:BLASA_4170"/>
<dbReference type="RefSeq" id="WP_014377868.1">
    <property type="nucleotide sequence ID" value="NC_016943.1"/>
</dbReference>
<dbReference type="Pfam" id="PF01757">
    <property type="entry name" value="Acyl_transf_3"/>
    <property type="match status" value="1"/>
</dbReference>
<gene>
    <name evidence="4" type="ordered locus">BLASA_4170</name>
</gene>
<feature type="transmembrane region" description="Helical" evidence="2">
    <location>
        <begin position="257"/>
        <end position="280"/>
    </location>
</feature>
<dbReference type="eggNOG" id="COG1835">
    <property type="taxonomic scope" value="Bacteria"/>
</dbReference>
<feature type="compositionally biased region" description="Polar residues" evidence="1">
    <location>
        <begin position="1"/>
        <end position="13"/>
    </location>
</feature>
<dbReference type="Proteomes" id="UP000007517">
    <property type="component" value="Chromosome"/>
</dbReference>
<dbReference type="PANTHER" id="PTHR23028">
    <property type="entry name" value="ACETYLTRANSFERASE"/>
    <property type="match status" value="1"/>
</dbReference>
<feature type="compositionally biased region" description="Pro residues" evidence="1">
    <location>
        <begin position="362"/>
        <end position="371"/>
    </location>
</feature>
<dbReference type="GO" id="GO:0016020">
    <property type="term" value="C:membrane"/>
    <property type="evidence" value="ECO:0007669"/>
    <property type="project" value="TreeGrafter"/>
</dbReference>
<dbReference type="AlphaFoldDB" id="H6RL29"/>
<organism evidence="4 5">
    <name type="scientific">Blastococcus saxobsidens (strain DD2)</name>
    <dbReference type="NCBI Taxonomy" id="1146883"/>
    <lineage>
        <taxon>Bacteria</taxon>
        <taxon>Bacillati</taxon>
        <taxon>Actinomycetota</taxon>
        <taxon>Actinomycetes</taxon>
        <taxon>Geodermatophilales</taxon>
        <taxon>Geodermatophilaceae</taxon>
        <taxon>Blastococcus</taxon>
    </lineage>
</organism>
<dbReference type="InterPro" id="IPR002656">
    <property type="entry name" value="Acyl_transf_3_dom"/>
</dbReference>
<feature type="transmembrane region" description="Helical" evidence="2">
    <location>
        <begin position="234"/>
        <end position="251"/>
    </location>
</feature>
<evidence type="ECO:0000259" key="3">
    <source>
        <dbReference type="Pfam" id="PF01757"/>
    </source>
</evidence>
<dbReference type="PANTHER" id="PTHR23028:SF53">
    <property type="entry name" value="ACYL_TRANSF_3 DOMAIN-CONTAINING PROTEIN"/>
    <property type="match status" value="1"/>
</dbReference>
<proteinExistence type="predicted"/>
<sequence length="379" mass="41104">MTATIASTAQRPTTLGPDGPSTVERLDALDGLRAVAIGLVLLGHLAVPYLQLGGAVGVTVFFTLSGFLITRLLLVEHERHGVIRLRAFYARRLLRLAPAFVAMVAVVGIVVNAVGLSLRHYALEAALSLGYVANIARINGVDMGPLGHTWSLAVEEQFYLVWPVVLLLILRRRLASAWMPWLLGGIIAASLLVRYANLDDYMRSHDALDVNAYALAIGAFVAVLAHSGRRLPRIPAWVGLAGIVLTLVPQAPDLPTLYPMSVAVSPLAAVATATVLVSCHHSGGPALLRLPLMRWGGVHSYAIYLWHYPLLLLMPSDRWREKALIMVISVIAAVLSRHLVELPALRLKHRFERVPVVAATAPAPPPSPPRTSLPVQRRR</sequence>
<evidence type="ECO:0000313" key="4">
    <source>
        <dbReference type="EMBL" id="CCG04996.1"/>
    </source>
</evidence>
<feature type="transmembrane region" description="Helical" evidence="2">
    <location>
        <begin position="96"/>
        <end position="118"/>
    </location>
</feature>